<dbReference type="Pfam" id="PF25561">
    <property type="entry name" value="QRICH1"/>
    <property type="match status" value="1"/>
</dbReference>
<evidence type="ECO:0000313" key="3">
    <source>
        <dbReference type="Proteomes" id="UP001347796"/>
    </source>
</evidence>
<accession>A0AAN8GC18</accession>
<dbReference type="EMBL" id="JAZGQO010000018">
    <property type="protein sequence ID" value="KAK6167946.1"/>
    <property type="molecule type" value="Genomic_DNA"/>
</dbReference>
<reference evidence="2 3" key="1">
    <citation type="submission" date="2024-01" db="EMBL/GenBank/DDBJ databases">
        <title>The genome of the rayed Mediterranean limpet Patella caerulea (Linnaeus, 1758).</title>
        <authorList>
            <person name="Anh-Thu Weber A."/>
            <person name="Halstead-Nussloch G."/>
        </authorList>
    </citation>
    <scope>NUCLEOTIDE SEQUENCE [LARGE SCALE GENOMIC DNA]</scope>
    <source>
        <strain evidence="2">AATW-2023a</strain>
        <tissue evidence="2">Whole specimen</tissue>
    </source>
</reference>
<dbReference type="InterPro" id="IPR052787">
    <property type="entry name" value="MAVS"/>
</dbReference>
<proteinExistence type="predicted"/>
<dbReference type="PANTHER" id="PTHR21446:SF12">
    <property type="entry name" value="POTASSIUM CHANNEL TETRAMERIZATION DOMAIN CONTAINING 1"/>
    <property type="match status" value="1"/>
</dbReference>
<dbReference type="AlphaFoldDB" id="A0AAN8GC18"/>
<organism evidence="2 3">
    <name type="scientific">Patella caerulea</name>
    <name type="common">Rayed Mediterranean limpet</name>
    <dbReference type="NCBI Taxonomy" id="87958"/>
    <lineage>
        <taxon>Eukaryota</taxon>
        <taxon>Metazoa</taxon>
        <taxon>Spiralia</taxon>
        <taxon>Lophotrochozoa</taxon>
        <taxon>Mollusca</taxon>
        <taxon>Gastropoda</taxon>
        <taxon>Patellogastropoda</taxon>
        <taxon>Patelloidea</taxon>
        <taxon>Patellidae</taxon>
        <taxon>Patella</taxon>
    </lineage>
</organism>
<dbReference type="Proteomes" id="UP001347796">
    <property type="component" value="Unassembled WGS sequence"/>
</dbReference>
<protein>
    <recommendedName>
        <fullName evidence="1">QRICH1-like domain-containing protein</fullName>
    </recommendedName>
</protein>
<evidence type="ECO:0000259" key="1">
    <source>
        <dbReference type="Pfam" id="PF25561"/>
    </source>
</evidence>
<dbReference type="InterPro" id="IPR057926">
    <property type="entry name" value="QRICH1_dom"/>
</dbReference>
<keyword evidence="3" id="KW-1185">Reference proteome</keyword>
<gene>
    <name evidence="2" type="ORF">SNE40_021867</name>
</gene>
<dbReference type="PANTHER" id="PTHR21446">
    <property type="entry name" value="DUF3504 DOMAIN-CONTAINING PROTEIN"/>
    <property type="match status" value="1"/>
</dbReference>
<feature type="domain" description="QRICH1-like" evidence="1">
    <location>
        <begin position="2"/>
        <end position="69"/>
    </location>
</feature>
<comment type="caution">
    <text evidence="2">The sequence shown here is derived from an EMBL/GenBank/DDBJ whole genome shotgun (WGS) entry which is preliminary data.</text>
</comment>
<name>A0AAN8GC18_PATCE</name>
<evidence type="ECO:0000313" key="2">
    <source>
        <dbReference type="EMBL" id="KAK6167946.1"/>
    </source>
</evidence>
<sequence length="137" mass="15701">MNNDILNYWLGKFIVEVRKENGEEYPPKTLLSLVMGLQSFLRLENKTDINFLDGYEFQPIRQVLDAEMKRITRKGIGSTTKKAAAFSDEEIDKLWKSKHYADYNAKVLVRTILFLNGLNFGLLGARSIGIYVIAPLK</sequence>